<keyword evidence="2" id="KW-1185">Reference proteome</keyword>
<evidence type="ECO:0000313" key="2">
    <source>
        <dbReference type="Proteomes" id="UP000037035"/>
    </source>
</evidence>
<evidence type="ECO:0000313" key="1">
    <source>
        <dbReference type="EMBL" id="KNZ63309.1"/>
    </source>
</evidence>
<reference evidence="1 2" key="1">
    <citation type="submission" date="2015-08" db="EMBL/GenBank/DDBJ databases">
        <title>Next Generation Sequencing and Analysis of the Genome of Puccinia sorghi L Schw, the Causal Agent of Maize Common Rust.</title>
        <authorList>
            <person name="Rochi L."/>
            <person name="Burguener G."/>
            <person name="Darino M."/>
            <person name="Turjanski A."/>
            <person name="Kreff E."/>
            <person name="Dieguez M.J."/>
            <person name="Sacco F."/>
        </authorList>
    </citation>
    <scope>NUCLEOTIDE SEQUENCE [LARGE SCALE GENOMIC DNA]</scope>
    <source>
        <strain evidence="1 2">RO10H11247</strain>
    </source>
</reference>
<dbReference type="VEuPathDB" id="FungiDB:VP01_1160g2"/>
<comment type="caution">
    <text evidence="1">The sequence shown here is derived from an EMBL/GenBank/DDBJ whole genome shotgun (WGS) entry which is preliminary data.</text>
</comment>
<sequence length="104" mass="12440">MVYFNFENFDIYNDYLGKYKENFMEVCQKLLEKLNTHGKWYVNKQIMDQKTITKLKRRTEFNSKKPCGRGFWMCMPSMGEPLANAFQLLLFCFIPDKKMLAALN</sequence>
<name>A0A0L6VRI8_9BASI</name>
<proteinExistence type="predicted"/>
<gene>
    <name evidence="1" type="ORF">VP01_1160g2</name>
</gene>
<dbReference type="AlphaFoldDB" id="A0A0L6VRI8"/>
<organism evidence="1 2">
    <name type="scientific">Puccinia sorghi</name>
    <dbReference type="NCBI Taxonomy" id="27349"/>
    <lineage>
        <taxon>Eukaryota</taxon>
        <taxon>Fungi</taxon>
        <taxon>Dikarya</taxon>
        <taxon>Basidiomycota</taxon>
        <taxon>Pucciniomycotina</taxon>
        <taxon>Pucciniomycetes</taxon>
        <taxon>Pucciniales</taxon>
        <taxon>Pucciniaceae</taxon>
        <taxon>Puccinia</taxon>
    </lineage>
</organism>
<dbReference type="EMBL" id="LAVV01001788">
    <property type="protein sequence ID" value="KNZ63309.1"/>
    <property type="molecule type" value="Genomic_DNA"/>
</dbReference>
<protein>
    <submittedName>
        <fullName evidence="1">Uncharacterized protein</fullName>
    </submittedName>
</protein>
<accession>A0A0L6VRI8</accession>
<dbReference type="Proteomes" id="UP000037035">
    <property type="component" value="Unassembled WGS sequence"/>
</dbReference>